<keyword evidence="9" id="KW-0511">Multifunctional enzyme</keyword>
<dbReference type="PROSITE" id="PS50876">
    <property type="entry name" value="ZF_INTEGRASE"/>
    <property type="match status" value="1"/>
</dbReference>
<reference evidence="13 14" key="1">
    <citation type="submission" date="2019-09" db="EMBL/GenBank/DDBJ databases">
        <title>Bird 10,000 Genomes (B10K) Project - Family phase.</title>
        <authorList>
            <person name="Zhang G."/>
        </authorList>
    </citation>
    <scope>NUCLEOTIDE SEQUENCE [LARGE SCALE GENOMIC DNA]</scope>
    <source>
        <strain evidence="13">B10K-DU-001-42</strain>
        <tissue evidence="13">Muscle</tissue>
    </source>
</reference>
<evidence type="ECO:0000313" key="13">
    <source>
        <dbReference type="EMBL" id="NXR13210.1"/>
    </source>
</evidence>
<evidence type="ECO:0000256" key="9">
    <source>
        <dbReference type="ARBA" id="ARBA00023268"/>
    </source>
</evidence>
<evidence type="ECO:0000259" key="11">
    <source>
        <dbReference type="PROSITE" id="PS50876"/>
    </source>
</evidence>
<evidence type="ECO:0000259" key="12">
    <source>
        <dbReference type="PROSITE" id="PS50879"/>
    </source>
</evidence>
<evidence type="ECO:0000256" key="7">
    <source>
        <dbReference type="ARBA" id="ARBA00022833"/>
    </source>
</evidence>
<evidence type="ECO:0000256" key="2">
    <source>
        <dbReference type="ARBA" id="ARBA00022695"/>
    </source>
</evidence>
<dbReference type="InterPro" id="IPR036397">
    <property type="entry name" value="RNaseH_sf"/>
</dbReference>
<dbReference type="GO" id="GO:0004523">
    <property type="term" value="F:RNA-DNA hybrid ribonuclease activity"/>
    <property type="evidence" value="ECO:0007669"/>
    <property type="project" value="InterPro"/>
</dbReference>
<dbReference type="GO" id="GO:0008270">
    <property type="term" value="F:zinc ion binding"/>
    <property type="evidence" value="ECO:0007669"/>
    <property type="project" value="UniProtKB-KW"/>
</dbReference>
<evidence type="ECO:0000256" key="4">
    <source>
        <dbReference type="ARBA" id="ARBA00022723"/>
    </source>
</evidence>
<evidence type="ECO:0000256" key="5">
    <source>
        <dbReference type="ARBA" id="ARBA00022759"/>
    </source>
</evidence>
<comment type="caution">
    <text evidence="13">The sequence shown here is derived from an EMBL/GenBank/DDBJ whole genome shotgun (WGS) entry which is preliminary data.</text>
</comment>
<keyword evidence="6" id="KW-0378">Hydrolase</keyword>
<protein>
    <submittedName>
        <fullName evidence="13">POK6 protein</fullName>
    </submittedName>
</protein>
<evidence type="ECO:0000256" key="8">
    <source>
        <dbReference type="ARBA" id="ARBA00022918"/>
    </source>
</evidence>
<sequence>LFNKQPFNLITDSEYVAGIVMRVEASALKEVSNLQLFTLLKALITLINERQHAFFVMHIRSHTALPGFVAEGNRTADLLAMPVLPLPDRLAQARLSHMFFHHNAKGLKRQFDLTIQQAADIISACPDYQRFAIQPPAGRVNP</sequence>
<dbReference type="InterPro" id="IPR012337">
    <property type="entry name" value="RNaseH-like_sf"/>
</dbReference>
<feature type="non-terminal residue" evidence="13">
    <location>
        <position position="142"/>
    </location>
</feature>
<keyword evidence="5" id="KW-0255">Endonuclease</keyword>
<keyword evidence="1" id="KW-0808">Transferase</keyword>
<dbReference type="Pfam" id="PF02022">
    <property type="entry name" value="Integrase_Zn"/>
    <property type="match status" value="1"/>
</dbReference>
<keyword evidence="14" id="KW-1185">Reference proteome</keyword>
<accession>A0A7L2IP90</accession>
<feature type="domain" description="RNase H type-1" evidence="12">
    <location>
        <begin position="1"/>
        <end position="85"/>
    </location>
</feature>
<keyword evidence="2" id="KW-0548">Nucleotidyltransferase</keyword>
<evidence type="ECO:0000256" key="3">
    <source>
        <dbReference type="ARBA" id="ARBA00022722"/>
    </source>
</evidence>
<name>A0A7L2IP90_9PICI</name>
<dbReference type="InterPro" id="IPR017856">
    <property type="entry name" value="Integrase-like_N"/>
</dbReference>
<keyword evidence="10" id="KW-0863">Zinc-finger</keyword>
<dbReference type="PANTHER" id="PTHR41694:SF4">
    <property type="entry name" value="ENDOGENOUS RETROVIRUS GROUP K MEMBER 10 POL PROTEIN-RELATED"/>
    <property type="match status" value="1"/>
</dbReference>
<gene>
    <name evidence="13" type="primary">Ervk6</name>
    <name evidence="13" type="ORF">SEMFRA_R12274</name>
</gene>
<feature type="domain" description="Integrase-type" evidence="11">
    <location>
        <begin position="88"/>
        <end position="129"/>
    </location>
</feature>
<dbReference type="GO" id="GO:0035613">
    <property type="term" value="F:RNA stem-loop binding"/>
    <property type="evidence" value="ECO:0007669"/>
    <property type="project" value="TreeGrafter"/>
</dbReference>
<keyword evidence="7" id="KW-0862">Zinc</keyword>
<organism evidence="13 14">
    <name type="scientific">Semnornis frantzii</name>
    <dbReference type="NCBI Taxonomy" id="91796"/>
    <lineage>
        <taxon>Eukaryota</taxon>
        <taxon>Metazoa</taxon>
        <taxon>Chordata</taxon>
        <taxon>Craniata</taxon>
        <taxon>Vertebrata</taxon>
        <taxon>Euteleostomi</taxon>
        <taxon>Archelosauria</taxon>
        <taxon>Archosauria</taxon>
        <taxon>Dinosauria</taxon>
        <taxon>Saurischia</taxon>
        <taxon>Theropoda</taxon>
        <taxon>Coelurosauria</taxon>
        <taxon>Aves</taxon>
        <taxon>Neognathae</taxon>
        <taxon>Neoaves</taxon>
        <taxon>Telluraves</taxon>
        <taxon>Coraciimorphae</taxon>
        <taxon>Piciformes</taxon>
        <taxon>Ramphastidae</taxon>
        <taxon>Semnornis</taxon>
    </lineage>
</organism>
<dbReference type="PANTHER" id="PTHR41694">
    <property type="entry name" value="ENDOGENOUS RETROVIRUS GROUP K MEMBER POL PROTEIN"/>
    <property type="match status" value="1"/>
</dbReference>
<keyword evidence="4" id="KW-0479">Metal-binding</keyword>
<dbReference type="InterPro" id="IPR002156">
    <property type="entry name" value="RNaseH_domain"/>
</dbReference>
<dbReference type="InterPro" id="IPR003308">
    <property type="entry name" value="Integrase_Zn-bd_dom_N"/>
</dbReference>
<dbReference type="PROSITE" id="PS50879">
    <property type="entry name" value="RNASE_H_1"/>
    <property type="match status" value="1"/>
</dbReference>
<dbReference type="AlphaFoldDB" id="A0A7L2IP90"/>
<dbReference type="SUPFAM" id="SSF53098">
    <property type="entry name" value="Ribonuclease H-like"/>
    <property type="match status" value="1"/>
</dbReference>
<dbReference type="GO" id="GO:0003964">
    <property type="term" value="F:RNA-directed DNA polymerase activity"/>
    <property type="evidence" value="ECO:0007669"/>
    <property type="project" value="UniProtKB-KW"/>
</dbReference>
<evidence type="ECO:0000256" key="10">
    <source>
        <dbReference type="PROSITE-ProRule" id="PRU00450"/>
    </source>
</evidence>
<dbReference type="Proteomes" id="UP000536381">
    <property type="component" value="Unassembled WGS sequence"/>
</dbReference>
<feature type="non-terminal residue" evidence="13">
    <location>
        <position position="1"/>
    </location>
</feature>
<dbReference type="Gene3D" id="3.30.420.10">
    <property type="entry name" value="Ribonuclease H-like superfamily/Ribonuclease H"/>
    <property type="match status" value="1"/>
</dbReference>
<dbReference type="Gene3D" id="1.10.10.200">
    <property type="match status" value="1"/>
</dbReference>
<dbReference type="EMBL" id="VWYK01092510">
    <property type="protein sequence ID" value="NXR13210.1"/>
    <property type="molecule type" value="Genomic_DNA"/>
</dbReference>
<keyword evidence="3" id="KW-0540">Nuclease</keyword>
<evidence type="ECO:0000256" key="1">
    <source>
        <dbReference type="ARBA" id="ARBA00022679"/>
    </source>
</evidence>
<dbReference type="OrthoDB" id="9395371at2759"/>
<keyword evidence="8" id="KW-0695">RNA-directed DNA polymerase</keyword>
<evidence type="ECO:0000256" key="6">
    <source>
        <dbReference type="ARBA" id="ARBA00022801"/>
    </source>
</evidence>
<proteinExistence type="predicted"/>
<dbReference type="SUPFAM" id="SSF46919">
    <property type="entry name" value="N-terminal Zn binding domain of HIV integrase"/>
    <property type="match status" value="1"/>
</dbReference>
<dbReference type="Pfam" id="PF00075">
    <property type="entry name" value="RNase_H"/>
    <property type="match status" value="1"/>
</dbReference>
<evidence type="ECO:0000313" key="14">
    <source>
        <dbReference type="Proteomes" id="UP000536381"/>
    </source>
</evidence>